<dbReference type="GO" id="GO:0008270">
    <property type="term" value="F:zinc ion binding"/>
    <property type="evidence" value="ECO:0007669"/>
    <property type="project" value="InterPro"/>
</dbReference>
<dbReference type="SMART" id="SM00066">
    <property type="entry name" value="GAL4"/>
    <property type="match status" value="1"/>
</dbReference>
<evidence type="ECO:0000256" key="1">
    <source>
        <dbReference type="ARBA" id="ARBA00023242"/>
    </source>
</evidence>
<reference evidence="4" key="2">
    <citation type="submission" date="2023-05" db="EMBL/GenBank/DDBJ databases">
        <authorList>
            <consortium name="Lawrence Berkeley National Laboratory"/>
            <person name="Steindorff A."/>
            <person name="Hensen N."/>
            <person name="Bonometti L."/>
            <person name="Westerberg I."/>
            <person name="Brannstrom I.O."/>
            <person name="Guillou S."/>
            <person name="Cros-Aarteil S."/>
            <person name="Calhoun S."/>
            <person name="Haridas S."/>
            <person name="Kuo A."/>
            <person name="Mondo S."/>
            <person name="Pangilinan J."/>
            <person name="Riley R."/>
            <person name="Labutti K."/>
            <person name="Andreopoulos B."/>
            <person name="Lipzen A."/>
            <person name="Chen C."/>
            <person name="Yanf M."/>
            <person name="Daum C."/>
            <person name="Ng V."/>
            <person name="Clum A."/>
            <person name="Ohm R."/>
            <person name="Martin F."/>
            <person name="Silar P."/>
            <person name="Natvig D."/>
            <person name="Lalanne C."/>
            <person name="Gautier V."/>
            <person name="Ament-Velasquez S.L."/>
            <person name="Kruys A."/>
            <person name="Hutchinson M.I."/>
            <person name="Powell A.J."/>
            <person name="Barry K."/>
            <person name="Miller A.N."/>
            <person name="Grigoriev I.V."/>
            <person name="Debuchy R."/>
            <person name="Gladieux P."/>
            <person name="Thoren M.H."/>
            <person name="Johannesson H."/>
        </authorList>
    </citation>
    <scope>NUCLEOTIDE SEQUENCE</scope>
    <source>
        <strain evidence="4">CBS 359.72</strain>
    </source>
</reference>
<protein>
    <recommendedName>
        <fullName evidence="3">Zn(2)-C6 fungal-type domain-containing protein</fullName>
    </recommendedName>
</protein>
<feature type="region of interest" description="Disordered" evidence="2">
    <location>
        <begin position="130"/>
        <end position="156"/>
    </location>
</feature>
<dbReference type="GO" id="GO:0001080">
    <property type="term" value="P:nitrogen catabolite activation of transcription from RNA polymerase II promoter"/>
    <property type="evidence" value="ECO:0007669"/>
    <property type="project" value="TreeGrafter"/>
</dbReference>
<feature type="region of interest" description="Disordered" evidence="2">
    <location>
        <begin position="204"/>
        <end position="229"/>
    </location>
</feature>
<name>A0AAN7D1W9_9PEZI</name>
<dbReference type="PROSITE" id="PS00463">
    <property type="entry name" value="ZN2_CY6_FUNGAL_1"/>
    <property type="match status" value="1"/>
</dbReference>
<dbReference type="Proteomes" id="UP001303647">
    <property type="component" value="Unassembled WGS sequence"/>
</dbReference>
<keyword evidence="1" id="KW-0539">Nucleus</keyword>
<dbReference type="AlphaFoldDB" id="A0AAN7D1W9"/>
<proteinExistence type="predicted"/>
<dbReference type="CDD" id="cd00067">
    <property type="entry name" value="GAL4"/>
    <property type="match status" value="1"/>
</dbReference>
<dbReference type="GO" id="GO:0005634">
    <property type="term" value="C:nucleus"/>
    <property type="evidence" value="ECO:0007669"/>
    <property type="project" value="TreeGrafter"/>
</dbReference>
<sequence length="463" mass="50202">MDAVEKQTSEQPKRRACDECRGRKLACSKEVDGCTRCKREGIKCVYSPQKRMGRPRKHRPVEAAAPQAPQAPPTQQALPTTAAGPSEASTEDAQSYVVPDFQFDGTIGMDLDLSFLDMNNMDMNFLEIVDPNTQFPPPPAQADSSQGTGPFAKQPETVRSSGAFWPINSTLGDIDFGEPAGGSTPTSEPAVTAEQLAQMLSGDFETLPSLSPPSTTSPSTHPSPPEPDCDPSCGCVSALYLAIESLRTLPKDVSEAMRVARTATKAAHDTVLCPVCGDPPLDPYAKPSIQAFQSMMMLGALLPSVSNAYMRILSMVDAEAAAADRERRQIAFKLSKYGGLWGWMAKMDPVKCGAAERLEGAMLEPILWRLTVRALLKLDVYGINDFTPGVEVEGTQQPGLKDIIKMLEERSRRRHVQLDALMQAGVITKNQCGGYIPLSSDDKPTCLRIIDIAKKSMDELVIP</sequence>
<dbReference type="GO" id="GO:0000981">
    <property type="term" value="F:DNA-binding transcription factor activity, RNA polymerase II-specific"/>
    <property type="evidence" value="ECO:0007669"/>
    <property type="project" value="InterPro"/>
</dbReference>
<dbReference type="EMBL" id="MU857603">
    <property type="protein sequence ID" value="KAK4251951.1"/>
    <property type="molecule type" value="Genomic_DNA"/>
</dbReference>
<reference evidence="4" key="1">
    <citation type="journal article" date="2023" name="Mol. Phylogenet. Evol.">
        <title>Genome-scale phylogeny and comparative genomics of the fungal order Sordariales.</title>
        <authorList>
            <person name="Hensen N."/>
            <person name="Bonometti L."/>
            <person name="Westerberg I."/>
            <person name="Brannstrom I.O."/>
            <person name="Guillou S."/>
            <person name="Cros-Aarteil S."/>
            <person name="Calhoun S."/>
            <person name="Haridas S."/>
            <person name="Kuo A."/>
            <person name="Mondo S."/>
            <person name="Pangilinan J."/>
            <person name="Riley R."/>
            <person name="LaButti K."/>
            <person name="Andreopoulos B."/>
            <person name="Lipzen A."/>
            <person name="Chen C."/>
            <person name="Yan M."/>
            <person name="Daum C."/>
            <person name="Ng V."/>
            <person name="Clum A."/>
            <person name="Steindorff A."/>
            <person name="Ohm R.A."/>
            <person name="Martin F."/>
            <person name="Silar P."/>
            <person name="Natvig D.O."/>
            <person name="Lalanne C."/>
            <person name="Gautier V."/>
            <person name="Ament-Velasquez S.L."/>
            <person name="Kruys A."/>
            <person name="Hutchinson M.I."/>
            <person name="Powell A.J."/>
            <person name="Barry K."/>
            <person name="Miller A.N."/>
            <person name="Grigoriev I.V."/>
            <person name="Debuchy R."/>
            <person name="Gladieux P."/>
            <person name="Hiltunen Thoren M."/>
            <person name="Johannesson H."/>
        </authorList>
    </citation>
    <scope>NUCLEOTIDE SEQUENCE</scope>
    <source>
        <strain evidence="4">CBS 359.72</strain>
    </source>
</reference>
<comment type="caution">
    <text evidence="4">The sequence shown here is derived from an EMBL/GenBank/DDBJ whole genome shotgun (WGS) entry which is preliminary data.</text>
</comment>
<evidence type="ECO:0000259" key="3">
    <source>
        <dbReference type="PROSITE" id="PS50048"/>
    </source>
</evidence>
<evidence type="ECO:0000313" key="4">
    <source>
        <dbReference type="EMBL" id="KAK4251951.1"/>
    </source>
</evidence>
<dbReference type="InterPro" id="IPR001138">
    <property type="entry name" value="Zn2Cys6_DnaBD"/>
</dbReference>
<dbReference type="PANTHER" id="PTHR31668:SF4">
    <property type="entry name" value="TRANSCRIPTIONAL ACTIVATOR PROTEIN DAL81"/>
    <property type="match status" value="1"/>
</dbReference>
<feature type="compositionally biased region" description="Low complexity" evidence="2">
    <location>
        <begin position="205"/>
        <end position="220"/>
    </location>
</feature>
<gene>
    <name evidence="4" type="ORF">C7999DRAFT_27639</name>
</gene>
<dbReference type="SUPFAM" id="SSF57701">
    <property type="entry name" value="Zn2/Cys6 DNA-binding domain"/>
    <property type="match status" value="1"/>
</dbReference>
<dbReference type="Gene3D" id="4.10.240.10">
    <property type="entry name" value="Zn(2)-C6 fungal-type DNA-binding domain"/>
    <property type="match status" value="1"/>
</dbReference>
<dbReference type="InterPro" id="IPR050797">
    <property type="entry name" value="Carb_Metab_Trans_Reg"/>
</dbReference>
<dbReference type="Pfam" id="PF00172">
    <property type="entry name" value="Zn_clus"/>
    <property type="match status" value="1"/>
</dbReference>
<feature type="compositionally biased region" description="Low complexity" evidence="2">
    <location>
        <begin position="63"/>
        <end position="83"/>
    </location>
</feature>
<accession>A0AAN7D1W9</accession>
<dbReference type="InterPro" id="IPR036864">
    <property type="entry name" value="Zn2-C6_fun-type_DNA-bd_sf"/>
</dbReference>
<evidence type="ECO:0000313" key="5">
    <source>
        <dbReference type="Proteomes" id="UP001303647"/>
    </source>
</evidence>
<feature type="region of interest" description="Disordered" evidence="2">
    <location>
        <begin position="48"/>
        <end position="93"/>
    </location>
</feature>
<dbReference type="PANTHER" id="PTHR31668">
    <property type="entry name" value="GLUCOSE TRANSPORT TRANSCRIPTION REGULATOR RGT1-RELATED-RELATED"/>
    <property type="match status" value="1"/>
</dbReference>
<evidence type="ECO:0000256" key="2">
    <source>
        <dbReference type="SAM" id="MobiDB-lite"/>
    </source>
</evidence>
<feature type="domain" description="Zn(2)-C6 fungal-type" evidence="3">
    <location>
        <begin position="16"/>
        <end position="46"/>
    </location>
</feature>
<feature type="region of interest" description="Disordered" evidence="2">
    <location>
        <begin position="170"/>
        <end position="190"/>
    </location>
</feature>
<dbReference type="PROSITE" id="PS50048">
    <property type="entry name" value="ZN2_CY6_FUNGAL_2"/>
    <property type="match status" value="1"/>
</dbReference>
<keyword evidence="5" id="KW-1185">Reference proteome</keyword>
<organism evidence="4 5">
    <name type="scientific">Corynascus novoguineensis</name>
    <dbReference type="NCBI Taxonomy" id="1126955"/>
    <lineage>
        <taxon>Eukaryota</taxon>
        <taxon>Fungi</taxon>
        <taxon>Dikarya</taxon>
        <taxon>Ascomycota</taxon>
        <taxon>Pezizomycotina</taxon>
        <taxon>Sordariomycetes</taxon>
        <taxon>Sordariomycetidae</taxon>
        <taxon>Sordariales</taxon>
        <taxon>Chaetomiaceae</taxon>
        <taxon>Corynascus</taxon>
    </lineage>
</organism>